<dbReference type="Gene3D" id="2.60.120.650">
    <property type="entry name" value="Cupin"/>
    <property type="match status" value="1"/>
</dbReference>
<dbReference type="SMART" id="SM00558">
    <property type="entry name" value="JmjC"/>
    <property type="match status" value="1"/>
</dbReference>
<accession>A0ABR1FX01</accession>
<evidence type="ECO:0000256" key="6">
    <source>
        <dbReference type="SAM" id="MobiDB-lite"/>
    </source>
</evidence>
<keyword evidence="1" id="KW-0479">Metal-binding</keyword>
<feature type="domain" description="JmjC" evidence="7">
    <location>
        <begin position="152"/>
        <end position="348"/>
    </location>
</feature>
<keyword evidence="3" id="KW-0408">Iron</keyword>
<keyword evidence="5" id="KW-0804">Transcription</keyword>
<evidence type="ECO:0000259" key="7">
    <source>
        <dbReference type="PROSITE" id="PS51184"/>
    </source>
</evidence>
<sequence length="587" mass="62793">MATAPPLKEKFTNLGERLKSLRSRGADGPENGAWTNDKLVFDRKAFLALLDEHATAPSPGVEVRAIGAADVRAGLAAPVVARAKYGENLGFAMPPRDLQPRDVADMTCGGTFVPVLDVRSQSSSQRVTLNEWADYWERAPRSRTLNVISLEVSGSPLGALVRAPAFVRDVDWVSTSWPKGAQRPAFVHVGCGCDGTRNARASVPPGRPEAEPAFKDRRAVAASPPRVQKYVLMSVGGSYTDFHVDFGGTSVWYHVLRGAKVMYLAAPTPANLSAFKRWNSSAAQAAVPFAAYAPGAVGTVRLTSGDTLVIPSGWIHAVYTPEDSMVFGGNFLCTSHVESQLKVVRLEDALKVPQPMRFPALDALAWFAVCRGCDALNAGLVAGEAPDLTVSERRGLGLLGKWLRKRLAIELPPPSIASGPQLLDTLDFLLSAKARALYDGDRATGIRVFEDSGLRTPVTVRLKLEQPPNEPRLEPLDAVLGAPSQERGPCRFYVADDAPPPPPPTPKPRPPVAAAEVKASALDFVKRFVAAARVAAKEDAREAVAAAAKRREAKALHAQTPAKSGAARAKTKLASPTAAARRSRERA</sequence>
<reference evidence="8 9" key="1">
    <citation type="submission" date="2024-03" db="EMBL/GenBank/DDBJ databases">
        <title>Aureococcus anophagefferens CCMP1851 and Kratosvirus quantuckense: Draft genome of a second virus-susceptible host strain in the model system.</title>
        <authorList>
            <person name="Chase E."/>
            <person name="Truchon A.R."/>
            <person name="Schepens W."/>
            <person name="Wilhelm S.W."/>
        </authorList>
    </citation>
    <scope>NUCLEOTIDE SEQUENCE [LARGE SCALE GENOMIC DNA]</scope>
    <source>
        <strain evidence="8 9">CCMP1851</strain>
    </source>
</reference>
<dbReference type="SUPFAM" id="SSF51197">
    <property type="entry name" value="Clavaminate synthase-like"/>
    <property type="match status" value="1"/>
</dbReference>
<evidence type="ECO:0000256" key="3">
    <source>
        <dbReference type="ARBA" id="ARBA00023004"/>
    </source>
</evidence>
<keyword evidence="9" id="KW-1185">Reference proteome</keyword>
<evidence type="ECO:0000313" key="8">
    <source>
        <dbReference type="EMBL" id="KAK7240541.1"/>
    </source>
</evidence>
<keyword evidence="2" id="KW-0560">Oxidoreductase</keyword>
<dbReference type="Proteomes" id="UP001363151">
    <property type="component" value="Unassembled WGS sequence"/>
</dbReference>
<evidence type="ECO:0000256" key="1">
    <source>
        <dbReference type="ARBA" id="ARBA00022723"/>
    </source>
</evidence>
<organism evidence="8 9">
    <name type="scientific">Aureococcus anophagefferens</name>
    <name type="common">Harmful bloom alga</name>
    <dbReference type="NCBI Taxonomy" id="44056"/>
    <lineage>
        <taxon>Eukaryota</taxon>
        <taxon>Sar</taxon>
        <taxon>Stramenopiles</taxon>
        <taxon>Ochrophyta</taxon>
        <taxon>Pelagophyceae</taxon>
        <taxon>Pelagomonadales</taxon>
        <taxon>Pelagomonadaceae</taxon>
        <taxon>Aureococcus</taxon>
    </lineage>
</organism>
<comment type="caution">
    <text evidence="8">The sequence shown here is derived from an EMBL/GenBank/DDBJ whole genome shotgun (WGS) entry which is preliminary data.</text>
</comment>
<proteinExistence type="predicted"/>
<dbReference type="PROSITE" id="PS51184">
    <property type="entry name" value="JMJC"/>
    <property type="match status" value="1"/>
</dbReference>
<dbReference type="EMBL" id="JBBJCI010000210">
    <property type="protein sequence ID" value="KAK7240541.1"/>
    <property type="molecule type" value="Genomic_DNA"/>
</dbReference>
<evidence type="ECO:0000313" key="9">
    <source>
        <dbReference type="Proteomes" id="UP001363151"/>
    </source>
</evidence>
<dbReference type="PANTHER" id="PTHR23123">
    <property type="entry name" value="PHD/F-BOX CONTAINING PROTEIN"/>
    <property type="match status" value="1"/>
</dbReference>
<name>A0ABR1FX01_AURAN</name>
<feature type="region of interest" description="Disordered" evidence="6">
    <location>
        <begin position="545"/>
        <end position="587"/>
    </location>
</feature>
<protein>
    <submittedName>
        <fullName evidence="8">Histone demethylation protein</fullName>
    </submittedName>
</protein>
<dbReference type="InterPro" id="IPR050690">
    <property type="entry name" value="JHDM1_Histone_Demethylase"/>
</dbReference>
<dbReference type="InterPro" id="IPR003347">
    <property type="entry name" value="JmjC_dom"/>
</dbReference>
<evidence type="ECO:0000256" key="4">
    <source>
        <dbReference type="ARBA" id="ARBA00023015"/>
    </source>
</evidence>
<evidence type="ECO:0000256" key="2">
    <source>
        <dbReference type="ARBA" id="ARBA00023002"/>
    </source>
</evidence>
<evidence type="ECO:0000256" key="5">
    <source>
        <dbReference type="ARBA" id="ARBA00023163"/>
    </source>
</evidence>
<gene>
    <name evidence="8" type="primary">JHD1</name>
    <name evidence="8" type="ORF">SO694_00057060</name>
</gene>
<keyword evidence="4" id="KW-0805">Transcription regulation</keyword>